<dbReference type="Ensembl" id="ENSMUST00000219712.2">
    <property type="protein sequence ID" value="ENSMUSP00000151385.2"/>
    <property type="gene ID" value="ENSMUSG00000019951.11"/>
</dbReference>
<dbReference type="MGI" id="MGI:2442888">
    <property type="gene designation" value="Bltp3b"/>
</dbReference>
<protein>
    <submittedName>
        <fullName evidence="1">Bridge-like lipid transfer protein family member 3B</fullName>
    </submittedName>
</protein>
<dbReference type="SMR" id="A0A1W2P6R4"/>
<accession>A0A1W2P6R4</accession>
<organism evidence="1 3">
    <name type="scientific">Mus musculus</name>
    <name type="common">Mouse</name>
    <dbReference type="NCBI Taxonomy" id="10090"/>
    <lineage>
        <taxon>Eukaryota</taxon>
        <taxon>Metazoa</taxon>
        <taxon>Chordata</taxon>
        <taxon>Craniata</taxon>
        <taxon>Vertebrata</taxon>
        <taxon>Euteleostomi</taxon>
        <taxon>Mammalia</taxon>
        <taxon>Eutheria</taxon>
        <taxon>Euarchontoglires</taxon>
        <taxon>Glires</taxon>
        <taxon>Rodentia</taxon>
        <taxon>Myomorpha</taxon>
        <taxon>Muroidea</taxon>
        <taxon>Muridae</taxon>
        <taxon>Murinae</taxon>
        <taxon>Mus</taxon>
        <taxon>Mus</taxon>
    </lineage>
</organism>
<reference evidence="1 3" key="1">
    <citation type="journal article" date="2009" name="PLoS Biol.">
        <title>Lineage-specific biology revealed by a finished genome assembly of the mouse.</title>
        <authorList>
            <consortium name="Mouse Genome Sequencing Consortium"/>
            <person name="Church D.M."/>
            <person name="Goodstadt L."/>
            <person name="Hillier L.W."/>
            <person name="Zody M.C."/>
            <person name="Goldstein S."/>
            <person name="She X."/>
            <person name="Bult C.J."/>
            <person name="Agarwala R."/>
            <person name="Cherry J.L."/>
            <person name="DiCuccio M."/>
            <person name="Hlavina W."/>
            <person name="Kapustin Y."/>
            <person name="Meric P."/>
            <person name="Maglott D."/>
            <person name="Birtle Z."/>
            <person name="Marques A.C."/>
            <person name="Graves T."/>
            <person name="Zhou S."/>
            <person name="Teague B."/>
            <person name="Potamousis K."/>
            <person name="Churas C."/>
            <person name="Place M."/>
            <person name="Herschleb J."/>
            <person name="Runnheim R."/>
            <person name="Forrest D."/>
            <person name="Amos-Landgraf J."/>
            <person name="Schwartz D.C."/>
            <person name="Cheng Z."/>
            <person name="Lindblad-Toh K."/>
            <person name="Eichler E.E."/>
            <person name="Ponting C.P."/>
        </authorList>
    </citation>
    <scope>NUCLEOTIDE SEQUENCE [LARGE SCALE GENOMIC DNA]</scope>
    <source>
        <strain evidence="1 3">C57BL/6J</strain>
    </source>
</reference>
<sequence>MAGIIKKQILKHLSSVPCWLWWRLVCCELHNQLSEYQKSLRTLAADCLLSPGIGTFCPSDSLKTYLLTK</sequence>
<evidence type="ECO:0000313" key="3">
    <source>
        <dbReference type="Proteomes" id="UP000000589"/>
    </source>
</evidence>
<reference evidence="1" key="4">
    <citation type="submission" date="2025-09" db="UniProtKB">
        <authorList>
            <consortium name="Ensembl"/>
        </authorList>
    </citation>
    <scope>IDENTIFICATION</scope>
    <source>
        <strain evidence="1">C57BL/6J</strain>
    </source>
</reference>
<dbReference type="ExpressionAtlas" id="A0A1W2P6R4">
    <property type="expression patterns" value="baseline and differential"/>
</dbReference>
<evidence type="ECO:0000313" key="1">
    <source>
        <dbReference type="Ensembl" id="ENSMUSP00000151385.2"/>
    </source>
</evidence>
<keyword evidence="3" id="KW-1185">Reference proteome</keyword>
<name>A0A1W2P6R4_MOUSE</name>
<dbReference type="Proteomes" id="UP000000589">
    <property type="component" value="Chromosome 10"/>
</dbReference>
<dbReference type="Bgee" id="ENSMUSG00000019951">
    <property type="expression patterns" value="Expressed in submandibular gland and 243 other cell types or tissues"/>
</dbReference>
<dbReference type="VEuPathDB" id="HostDB:ENSMUSG00000019951"/>
<proteinExistence type="predicted"/>
<reference evidence="1" key="3">
    <citation type="submission" date="2025-08" db="UniProtKB">
        <authorList>
            <consortium name="Ensembl"/>
        </authorList>
    </citation>
    <scope>IDENTIFICATION</scope>
    <source>
        <strain evidence="1">C57BL/6J</strain>
    </source>
</reference>
<dbReference type="AlphaFoldDB" id="A0A1W2P6R4"/>
<dbReference type="GeneTree" id="ENSGT00600000084428"/>
<gene>
    <name evidence="1 2" type="primary">Bltp3b</name>
    <name evidence="2" type="synonym">Uhrf1bp1l</name>
</gene>
<evidence type="ECO:0000313" key="2">
    <source>
        <dbReference type="MGI" id="MGI:2442888"/>
    </source>
</evidence>
<dbReference type="AGR" id="MGI:2442888"/>
<dbReference type="Antibodypedia" id="30285">
    <property type="antibodies" value="128 antibodies from 24 providers"/>
</dbReference>
<reference evidence="1 3" key="2">
    <citation type="journal article" date="2011" name="PLoS Biol.">
        <title>Modernizing reference genome assemblies.</title>
        <authorList>
            <person name="Church D.M."/>
            <person name="Schneider V.A."/>
            <person name="Graves T."/>
            <person name="Auger K."/>
            <person name="Cunningham F."/>
            <person name="Bouk N."/>
            <person name="Chen H.C."/>
            <person name="Agarwala R."/>
            <person name="McLaren W.M."/>
            <person name="Ritchie G.R."/>
            <person name="Albracht D."/>
            <person name="Kremitzki M."/>
            <person name="Rock S."/>
            <person name="Kotkiewicz H."/>
            <person name="Kremitzki C."/>
            <person name="Wollam A."/>
            <person name="Trani L."/>
            <person name="Fulton L."/>
            <person name="Fulton R."/>
            <person name="Matthews L."/>
            <person name="Whitehead S."/>
            <person name="Chow W."/>
            <person name="Torrance J."/>
            <person name="Dunn M."/>
            <person name="Harden G."/>
            <person name="Threadgold G."/>
            <person name="Wood J."/>
            <person name="Collins J."/>
            <person name="Heath P."/>
            <person name="Griffiths G."/>
            <person name="Pelan S."/>
            <person name="Grafham D."/>
            <person name="Eichler E.E."/>
            <person name="Weinstock G."/>
            <person name="Mardis E.R."/>
            <person name="Wilson R.K."/>
            <person name="Howe K."/>
            <person name="Flicek P."/>
            <person name="Hubbard T."/>
        </authorList>
    </citation>
    <scope>NUCLEOTIDE SEQUENCE [LARGE SCALE GENOMIC DNA]</scope>
    <source>
        <strain evidence="1 3">C57BL/6J</strain>
    </source>
</reference>